<protein>
    <submittedName>
        <fullName evidence="2">Uncharacterized protein</fullName>
    </submittedName>
</protein>
<dbReference type="InterPro" id="IPR036095">
    <property type="entry name" value="PTS_EIIB-like_sf"/>
</dbReference>
<keyword evidence="3" id="KW-1185">Reference proteome</keyword>
<comment type="caution">
    <text evidence="2">The sequence shown here is derived from an EMBL/GenBank/DDBJ whole genome shotgun (WGS) entry which is preliminary data.</text>
</comment>
<proteinExistence type="predicted"/>
<dbReference type="GO" id="GO:0008982">
    <property type="term" value="F:protein-N(PI)-phosphohistidine-sugar phosphotransferase activity"/>
    <property type="evidence" value="ECO:0007669"/>
    <property type="project" value="InterPro"/>
</dbReference>
<name>A0A8J7W5E5_9FIRM</name>
<evidence type="ECO:0000313" key="3">
    <source>
        <dbReference type="Proteomes" id="UP000675664"/>
    </source>
</evidence>
<dbReference type="Proteomes" id="UP000675664">
    <property type="component" value="Unassembled WGS sequence"/>
</dbReference>
<dbReference type="AlphaFoldDB" id="A0A8J7W5E5"/>
<dbReference type="SUPFAM" id="SSF52794">
    <property type="entry name" value="PTS system IIB component-like"/>
    <property type="match status" value="1"/>
</dbReference>
<reference evidence="2" key="2">
    <citation type="submission" date="2021-04" db="EMBL/GenBank/DDBJ databases">
        <authorList>
            <person name="Liu J."/>
        </authorList>
    </citation>
    <scope>NUCLEOTIDE SEQUENCE</scope>
    <source>
        <strain evidence="2">BAD-6</strain>
    </source>
</reference>
<evidence type="ECO:0000256" key="1">
    <source>
        <dbReference type="ARBA" id="ARBA00022679"/>
    </source>
</evidence>
<sequence length="92" mass="9962">MAKKILVASGTSTNKMKFAVDTIKSICSSKGVDVEVKAENVYDVKLENENPDVIVIIGPNSFKTEIPIVSGMAFITKMGMEKAVDEIIAKLQ</sequence>
<evidence type="ECO:0000313" key="2">
    <source>
        <dbReference type="EMBL" id="MBR0600591.1"/>
    </source>
</evidence>
<dbReference type="RefSeq" id="WP_227020673.1">
    <property type="nucleotide sequence ID" value="NZ_JAGSND010000036.1"/>
</dbReference>
<dbReference type="Gene3D" id="3.40.50.2300">
    <property type="match status" value="1"/>
</dbReference>
<organism evidence="2 3">
    <name type="scientific">Sinanaerobacter chloroacetimidivorans</name>
    <dbReference type="NCBI Taxonomy" id="2818044"/>
    <lineage>
        <taxon>Bacteria</taxon>
        <taxon>Bacillati</taxon>
        <taxon>Bacillota</taxon>
        <taxon>Clostridia</taxon>
        <taxon>Peptostreptococcales</taxon>
        <taxon>Anaerovoracaceae</taxon>
        <taxon>Sinanaerobacter</taxon>
    </lineage>
</organism>
<dbReference type="EMBL" id="JAGSND010000036">
    <property type="protein sequence ID" value="MBR0600591.1"/>
    <property type="molecule type" value="Genomic_DNA"/>
</dbReference>
<accession>A0A8J7W5E5</accession>
<dbReference type="GO" id="GO:0009401">
    <property type="term" value="P:phosphoenolpyruvate-dependent sugar phosphotransferase system"/>
    <property type="evidence" value="ECO:0007669"/>
    <property type="project" value="InterPro"/>
</dbReference>
<reference evidence="2" key="1">
    <citation type="submission" date="2021-04" db="EMBL/GenBank/DDBJ databases">
        <title>Sinoanaerobacter chloroacetimidivorans sp. nov., an obligate anaerobic bacterium isolated from anaerobic sludge.</title>
        <authorList>
            <person name="Bao Y."/>
        </authorList>
    </citation>
    <scope>NUCLEOTIDE SEQUENCE</scope>
    <source>
        <strain evidence="2">BAD-6</strain>
    </source>
</reference>
<keyword evidence="1" id="KW-0808">Transferase</keyword>
<gene>
    <name evidence="2" type="ORF">KCX82_22225</name>
</gene>